<reference evidence="3 4" key="1">
    <citation type="submission" date="2019-12" db="EMBL/GenBank/DDBJ databases">
        <title>Genomic-based taxomic classification of the family Erythrobacteraceae.</title>
        <authorList>
            <person name="Xu L."/>
        </authorList>
    </citation>
    <scope>NUCLEOTIDE SEQUENCE [LARGE SCALE GENOMIC DNA]</scope>
    <source>
        <strain evidence="3 4">S36</strain>
    </source>
</reference>
<dbReference type="InterPro" id="IPR023361">
    <property type="entry name" value="DUF1285_beta_roll_sf"/>
</dbReference>
<evidence type="ECO:0000313" key="4">
    <source>
        <dbReference type="Proteomes" id="UP000469430"/>
    </source>
</evidence>
<name>A0A6I4TXM3_9SPHN</name>
<gene>
    <name evidence="3" type="ORF">GRI97_10340</name>
</gene>
<feature type="domain" description="DUF1285" evidence="1">
    <location>
        <begin position="27"/>
        <end position="94"/>
    </location>
</feature>
<dbReference type="RefSeq" id="WP_161391110.1">
    <property type="nucleotide sequence ID" value="NZ_JBHSCP010000001.1"/>
</dbReference>
<dbReference type="Gene3D" id="3.10.540.10">
    <property type="entry name" value="duf1285 like domain"/>
    <property type="match status" value="1"/>
</dbReference>
<dbReference type="InterPro" id="IPR010707">
    <property type="entry name" value="DUF1285"/>
</dbReference>
<dbReference type="PIRSF" id="PIRSF029557">
    <property type="entry name" value="UCP029557"/>
    <property type="match status" value="1"/>
</dbReference>
<evidence type="ECO:0000259" key="2">
    <source>
        <dbReference type="Pfam" id="PF21028"/>
    </source>
</evidence>
<evidence type="ECO:0000313" key="3">
    <source>
        <dbReference type="EMBL" id="MXO99388.1"/>
    </source>
</evidence>
<accession>A0A6I4TXM3</accession>
<evidence type="ECO:0000259" key="1">
    <source>
        <dbReference type="Pfam" id="PF06938"/>
    </source>
</evidence>
<dbReference type="Gene3D" id="2.30.270.10">
    <property type="entry name" value="duf1285 protein"/>
    <property type="match status" value="1"/>
</dbReference>
<dbReference type="OrthoDB" id="3078366at2"/>
<dbReference type="EMBL" id="WTYJ01000002">
    <property type="protein sequence ID" value="MXO99388.1"/>
    <property type="molecule type" value="Genomic_DNA"/>
</dbReference>
<dbReference type="Pfam" id="PF21028">
    <property type="entry name" value="DUF1285_C"/>
    <property type="match status" value="1"/>
</dbReference>
<dbReference type="InterPro" id="IPR048342">
    <property type="entry name" value="DUF1285_C"/>
</dbReference>
<proteinExistence type="predicted"/>
<organism evidence="3 4">
    <name type="scientific">Croceibacterium xixiisoli</name>
    <dbReference type="NCBI Taxonomy" id="1476466"/>
    <lineage>
        <taxon>Bacteria</taxon>
        <taxon>Pseudomonadati</taxon>
        <taxon>Pseudomonadota</taxon>
        <taxon>Alphaproteobacteria</taxon>
        <taxon>Sphingomonadales</taxon>
        <taxon>Erythrobacteraceae</taxon>
        <taxon>Croceibacterium</taxon>
    </lineage>
</organism>
<dbReference type="InterPro" id="IPR048341">
    <property type="entry name" value="DUF1285_N"/>
</dbReference>
<protein>
    <submittedName>
        <fullName evidence="3">DUF1285 domain-containing protein</fullName>
    </submittedName>
</protein>
<comment type="caution">
    <text evidence="3">The sequence shown here is derived from an EMBL/GenBank/DDBJ whole genome shotgun (WGS) entry which is preliminary data.</text>
</comment>
<dbReference type="Pfam" id="PF06938">
    <property type="entry name" value="DUF1285_N"/>
    <property type="match status" value="1"/>
</dbReference>
<sequence>MPYEPLPDLSAMSLAQIAAAVKARRLPPIESWHPEETMDSGMRIAADGTWFHNGSPIYRLAMVRAFSTLLMRDDDGQHWLVTPQCRQSVEVEDAAFIAVEMQARHGALAFRLNTDELIVAGPDHRLRATGNPEVPAIYLGVRHGCEARLNRSTWLQIANHALAGSNGMNVVSRGISFPLVP</sequence>
<feature type="domain" description="DUF1285" evidence="2">
    <location>
        <begin position="95"/>
        <end position="179"/>
    </location>
</feature>
<dbReference type="AlphaFoldDB" id="A0A6I4TXM3"/>
<dbReference type="Proteomes" id="UP000469430">
    <property type="component" value="Unassembled WGS sequence"/>
</dbReference>
<keyword evidence="4" id="KW-1185">Reference proteome</keyword>